<feature type="domain" description="Transcription regulator PadR N-terminal" evidence="2">
    <location>
        <begin position="40"/>
        <end position="114"/>
    </location>
</feature>
<evidence type="ECO:0000256" key="1">
    <source>
        <dbReference type="SAM" id="MobiDB-lite"/>
    </source>
</evidence>
<feature type="compositionally biased region" description="Low complexity" evidence="1">
    <location>
        <begin position="19"/>
        <end position="28"/>
    </location>
</feature>
<organism evidence="4 5">
    <name type="scientific">Bryocella elongata</name>
    <dbReference type="NCBI Taxonomy" id="863522"/>
    <lineage>
        <taxon>Bacteria</taxon>
        <taxon>Pseudomonadati</taxon>
        <taxon>Acidobacteriota</taxon>
        <taxon>Terriglobia</taxon>
        <taxon>Terriglobales</taxon>
        <taxon>Acidobacteriaceae</taxon>
        <taxon>Bryocella</taxon>
    </lineage>
</organism>
<dbReference type="Pfam" id="PF03551">
    <property type="entry name" value="PadR"/>
    <property type="match status" value="1"/>
</dbReference>
<reference evidence="4 5" key="1">
    <citation type="submission" date="2016-10" db="EMBL/GenBank/DDBJ databases">
        <authorList>
            <person name="de Groot N.N."/>
        </authorList>
    </citation>
    <scope>NUCLEOTIDE SEQUENCE [LARGE SCALE GENOMIC DNA]</scope>
    <source>
        <strain evidence="4 5">DSM 22489</strain>
    </source>
</reference>
<keyword evidence="5" id="KW-1185">Reference proteome</keyword>
<dbReference type="InterPro" id="IPR036390">
    <property type="entry name" value="WH_DNA-bd_sf"/>
</dbReference>
<dbReference type="Gene3D" id="6.10.140.190">
    <property type="match status" value="1"/>
</dbReference>
<accession>A0A1H5X3W4</accession>
<dbReference type="InterPro" id="IPR036388">
    <property type="entry name" value="WH-like_DNA-bd_sf"/>
</dbReference>
<dbReference type="Proteomes" id="UP000236728">
    <property type="component" value="Unassembled WGS sequence"/>
</dbReference>
<dbReference type="AlphaFoldDB" id="A0A1H5X3W4"/>
<name>A0A1H5X3W4_9BACT</name>
<gene>
    <name evidence="4" type="ORF">SAMN05421819_1866</name>
</gene>
<evidence type="ECO:0000259" key="3">
    <source>
        <dbReference type="Pfam" id="PF10400"/>
    </source>
</evidence>
<dbReference type="InterPro" id="IPR005149">
    <property type="entry name" value="Tscrpt_reg_PadR_N"/>
</dbReference>
<dbReference type="Gene3D" id="1.10.10.10">
    <property type="entry name" value="Winged helix-like DNA-binding domain superfamily/Winged helix DNA-binding domain"/>
    <property type="match status" value="1"/>
</dbReference>
<feature type="region of interest" description="Disordered" evidence="1">
    <location>
        <begin position="1"/>
        <end position="32"/>
    </location>
</feature>
<evidence type="ECO:0000313" key="4">
    <source>
        <dbReference type="EMBL" id="SEG06474.1"/>
    </source>
</evidence>
<protein>
    <submittedName>
        <fullName evidence="4">Transcriptional regulator, PadR family</fullName>
    </submittedName>
</protein>
<dbReference type="EMBL" id="FNVA01000002">
    <property type="protein sequence ID" value="SEG06474.1"/>
    <property type="molecule type" value="Genomic_DNA"/>
</dbReference>
<proteinExistence type="predicted"/>
<evidence type="ECO:0000259" key="2">
    <source>
        <dbReference type="Pfam" id="PF03551"/>
    </source>
</evidence>
<dbReference type="PANTHER" id="PTHR43252">
    <property type="entry name" value="TRANSCRIPTIONAL REGULATOR YQJI"/>
    <property type="match status" value="1"/>
</dbReference>
<dbReference type="InterPro" id="IPR018309">
    <property type="entry name" value="Tscrpt_reg_PadR_C"/>
</dbReference>
<dbReference type="OrthoDB" id="9783723at2"/>
<dbReference type="Pfam" id="PF10400">
    <property type="entry name" value="Vir_act_alpha_C"/>
    <property type="match status" value="1"/>
</dbReference>
<feature type="compositionally biased region" description="Basic and acidic residues" evidence="1">
    <location>
        <begin position="1"/>
        <end position="18"/>
    </location>
</feature>
<sequence length="225" mass="25380">MPSKKSRSERASNRREDSSASSASSAEDPVPIRTTATESLLGWLSLGPMSGYDIRQKIESSTANFWSESFGQIYPALKKLSNEGLVTMRELQPEGQRLRKEYRITPAGKVRLREWLAEPCGLQVRREELLLKLFFGDKAPKGAMRAAVEQRLAVAKRELESYGPIERELAAKMLTHPAAPYWQLTLEFGKAQAAATRAWCEQTLRELDKLEKAKTRDKGGRRDAR</sequence>
<dbReference type="SUPFAM" id="SSF46785">
    <property type="entry name" value="Winged helix' DNA-binding domain"/>
    <property type="match status" value="1"/>
</dbReference>
<evidence type="ECO:0000313" key="5">
    <source>
        <dbReference type="Proteomes" id="UP000236728"/>
    </source>
</evidence>
<feature type="domain" description="Transcription regulator PadR C-terminal" evidence="3">
    <location>
        <begin position="126"/>
        <end position="208"/>
    </location>
</feature>
<dbReference type="RefSeq" id="WP_103932735.1">
    <property type="nucleotide sequence ID" value="NZ_FNVA01000002.1"/>
</dbReference>
<dbReference type="PANTHER" id="PTHR43252:SF6">
    <property type="entry name" value="NEGATIVE TRANSCRIPTION REGULATOR PADR"/>
    <property type="match status" value="1"/>
</dbReference>